<feature type="active site" description="Proton acceptor" evidence="5">
    <location>
        <position position="258"/>
    </location>
</feature>
<dbReference type="InterPro" id="IPR005135">
    <property type="entry name" value="Endo/exonuclease/phosphatase"/>
</dbReference>
<comment type="similarity">
    <text evidence="1">Belongs to the DNA repair enzymes AP/ExoA family.</text>
</comment>
<evidence type="ECO:0000313" key="10">
    <source>
        <dbReference type="Proteomes" id="UP000000562"/>
    </source>
</evidence>
<dbReference type="NCBIfam" id="TIGR00195">
    <property type="entry name" value="exoDNase_III"/>
    <property type="match status" value="1"/>
</dbReference>
<evidence type="ECO:0000259" key="8">
    <source>
        <dbReference type="Pfam" id="PF03372"/>
    </source>
</evidence>
<evidence type="ECO:0000313" key="9">
    <source>
        <dbReference type="EMBL" id="BAC24517.1"/>
    </source>
</evidence>
<feature type="binding site" evidence="6">
    <location>
        <position position="153"/>
    </location>
    <ligand>
        <name>Mg(2+)</name>
        <dbReference type="ChEBI" id="CHEBI:18420"/>
        <label>1</label>
    </ligand>
</feature>
<dbReference type="EMBL" id="BA000021">
    <property type="protein sequence ID" value="BAC24517.1"/>
    <property type="molecule type" value="Genomic_DNA"/>
</dbReference>
<dbReference type="NCBIfam" id="TIGR00633">
    <property type="entry name" value="xth"/>
    <property type="match status" value="1"/>
</dbReference>
<dbReference type="InterPro" id="IPR037493">
    <property type="entry name" value="ExoIII-like"/>
</dbReference>
<dbReference type="GO" id="GO:0006281">
    <property type="term" value="P:DNA repair"/>
    <property type="evidence" value="ECO:0007669"/>
    <property type="project" value="InterPro"/>
</dbReference>
<dbReference type="CDD" id="cd09086">
    <property type="entry name" value="ExoIII-like_AP-endo"/>
    <property type="match status" value="1"/>
</dbReference>
<keyword evidence="6" id="KW-0464">Manganese</keyword>
<evidence type="ECO:0000256" key="6">
    <source>
        <dbReference type="PIRSR" id="PIRSR604808-2"/>
    </source>
</evidence>
<keyword evidence="3" id="KW-0378">Hydrolase</keyword>
<dbReference type="InterPro" id="IPR004808">
    <property type="entry name" value="AP_endonuc_1"/>
</dbReference>
<dbReference type="NCBIfam" id="NF008733">
    <property type="entry name" value="PRK11756.1"/>
    <property type="match status" value="1"/>
</dbReference>
<dbReference type="OrthoDB" id="9803914at2"/>
<sequence>MKFVSFNVNGIRSHYDQVLLIIEKINPEIISLQETKVINESFPEKIFLQHGYKSYVHGQKQHHGVAFLTRLNMKNIFTGFKNNFFNERYRVISSYIKTKIGNVYIINIYSPNGESKKNLKKFEIKKIFYKSLFLFLNKFYEKNMHILIMGDMNISPEDLDVGLSLTSYKRWLSIGKCSFLPEEREWIKKIFKWGFVDVFRFLNPDKKKFSWFDYRSEGYIKNVGLRIDLFLSTFSLLSYIEESGMIYSIRSMDKTSDHVPIWIKLNF</sequence>
<evidence type="ECO:0000256" key="5">
    <source>
        <dbReference type="PIRSR" id="PIRSR604808-1"/>
    </source>
</evidence>
<evidence type="ECO:0000256" key="2">
    <source>
        <dbReference type="ARBA" id="ARBA00022723"/>
    </source>
</evidence>
<dbReference type="STRING" id="36870.gene:10368871"/>
<feature type="binding site" evidence="6">
    <location>
        <position position="34"/>
    </location>
    <ligand>
        <name>Mg(2+)</name>
        <dbReference type="ChEBI" id="CHEBI:18420"/>
        <label>1</label>
    </ligand>
</feature>
<accession>Q8D2I3</accession>
<name>Q8D2I3_WIGBR</name>
<dbReference type="Gene3D" id="3.60.10.10">
    <property type="entry name" value="Endonuclease/exonuclease/phosphatase"/>
    <property type="match status" value="1"/>
</dbReference>
<dbReference type="GO" id="GO:0046872">
    <property type="term" value="F:metal ion binding"/>
    <property type="evidence" value="ECO:0007669"/>
    <property type="project" value="UniProtKB-KW"/>
</dbReference>
<gene>
    <name evidence="9" type="primary">xthA</name>
</gene>
<proteinExistence type="inferred from homology"/>
<dbReference type="InterPro" id="IPR036691">
    <property type="entry name" value="Endo/exonu/phosph_ase_sf"/>
</dbReference>
<comment type="cofactor">
    <cofactor evidence="6">
        <name>Mg(2+)</name>
        <dbReference type="ChEBI" id="CHEBI:18420"/>
    </cofactor>
    <cofactor evidence="6">
        <name>Mn(2+)</name>
        <dbReference type="ChEBI" id="CHEBI:29035"/>
    </cofactor>
    <text evidence="6">Probably binds two magnesium or manganese ions per subunit.</text>
</comment>
<feature type="binding site" evidence="6">
    <location>
        <position position="151"/>
    </location>
    <ligand>
        <name>Mg(2+)</name>
        <dbReference type="ChEBI" id="CHEBI:18420"/>
        <label>1</label>
    </ligand>
</feature>
<feature type="site" description="Important for catalytic activity" evidence="7">
    <location>
        <position position="228"/>
    </location>
</feature>
<feature type="active site" description="Proton donor/acceptor" evidence="5">
    <location>
        <position position="151"/>
    </location>
</feature>
<feature type="site" description="Transition state stabilizer" evidence="7">
    <location>
        <position position="153"/>
    </location>
</feature>
<dbReference type="eggNOG" id="COG0708">
    <property type="taxonomic scope" value="Bacteria"/>
</dbReference>
<feature type="binding site" evidence="6">
    <location>
        <position position="257"/>
    </location>
    <ligand>
        <name>Mg(2+)</name>
        <dbReference type="ChEBI" id="CHEBI:18420"/>
        <label>1</label>
    </ligand>
</feature>
<dbReference type="Proteomes" id="UP000000562">
    <property type="component" value="Chromosome"/>
</dbReference>
<dbReference type="Pfam" id="PF03372">
    <property type="entry name" value="Exo_endo_phos"/>
    <property type="match status" value="1"/>
</dbReference>
<dbReference type="PANTHER" id="PTHR43250:SF2">
    <property type="entry name" value="EXODEOXYRIBONUCLEASE III"/>
    <property type="match status" value="1"/>
</dbReference>
<organism evidence="9 10">
    <name type="scientific">Wigglesworthia glossinidia brevipalpis</name>
    <dbReference type="NCBI Taxonomy" id="36870"/>
    <lineage>
        <taxon>Bacteria</taxon>
        <taxon>Pseudomonadati</taxon>
        <taxon>Pseudomonadota</taxon>
        <taxon>Gammaproteobacteria</taxon>
        <taxon>Enterobacterales</taxon>
        <taxon>Erwiniaceae</taxon>
        <taxon>Wigglesworthia</taxon>
    </lineage>
</organism>
<dbReference type="HOGENOM" id="CLU_027539_0_3_6"/>
<protein>
    <submittedName>
        <fullName evidence="9">XthA protein</fullName>
    </submittedName>
</protein>
<dbReference type="PROSITE" id="PS51435">
    <property type="entry name" value="AP_NUCLEASE_F1_4"/>
    <property type="match status" value="1"/>
</dbReference>
<feature type="binding site" evidence="6">
    <location>
        <position position="7"/>
    </location>
    <ligand>
        <name>Mg(2+)</name>
        <dbReference type="ChEBI" id="CHEBI:18420"/>
        <label>1</label>
    </ligand>
</feature>
<dbReference type="PANTHER" id="PTHR43250">
    <property type="entry name" value="EXODEOXYRIBONUCLEASE III"/>
    <property type="match status" value="1"/>
</dbReference>
<keyword evidence="2 6" id="KW-0479">Metal-binding</keyword>
<dbReference type="KEGG" id="wbr:xthA"/>
<dbReference type="SUPFAM" id="SSF56219">
    <property type="entry name" value="DNase I-like"/>
    <property type="match status" value="1"/>
</dbReference>
<dbReference type="AlphaFoldDB" id="Q8D2I3"/>
<feature type="domain" description="Endonuclease/exonuclease/phosphatase" evidence="8">
    <location>
        <begin position="4"/>
        <end position="258"/>
    </location>
</feature>
<keyword evidence="10" id="KW-1185">Reference proteome</keyword>
<evidence type="ECO:0000256" key="1">
    <source>
        <dbReference type="ARBA" id="ARBA00007092"/>
    </source>
</evidence>
<evidence type="ECO:0000256" key="7">
    <source>
        <dbReference type="PIRSR" id="PIRSR604808-3"/>
    </source>
</evidence>
<evidence type="ECO:0000256" key="3">
    <source>
        <dbReference type="ARBA" id="ARBA00022801"/>
    </source>
</evidence>
<keyword evidence="4 6" id="KW-0460">Magnesium</keyword>
<feature type="binding site" evidence="6">
    <location>
        <position position="258"/>
    </location>
    <ligand>
        <name>Mg(2+)</name>
        <dbReference type="ChEBI" id="CHEBI:18420"/>
        <label>1</label>
    </ligand>
</feature>
<reference evidence="9 10" key="1">
    <citation type="journal article" date="2002" name="Nat. Genet.">
        <title>Genome sequence of the endocellular obligate symbiont of tsetse flies, Wigglesworthia glossinidia.</title>
        <authorList>
            <person name="Akman L."/>
            <person name="Yamashita A."/>
            <person name="Watanabe H."/>
            <person name="Oshima K."/>
            <person name="Shiba T."/>
            <person name="Hattori M."/>
            <person name="Aksoy S."/>
        </authorList>
    </citation>
    <scope>NUCLEOTIDE SEQUENCE [LARGE SCALE GENOMIC DNA]</scope>
</reference>
<dbReference type="GO" id="GO:0008311">
    <property type="term" value="F:double-stranded DNA 3'-5' DNA exonuclease activity"/>
    <property type="evidence" value="ECO:0007669"/>
    <property type="project" value="InterPro"/>
</dbReference>
<evidence type="ECO:0000256" key="4">
    <source>
        <dbReference type="ARBA" id="ARBA00022842"/>
    </source>
</evidence>
<feature type="active site" evidence="5">
    <location>
        <position position="109"/>
    </location>
</feature>
<feature type="site" description="Interaction with DNA substrate" evidence="7">
    <location>
        <position position="258"/>
    </location>
</feature>